<comment type="caution">
    <text evidence="1">The sequence shown here is derived from an EMBL/GenBank/DDBJ whole genome shotgun (WGS) entry which is preliminary data.</text>
</comment>
<organism evidence="1 2">
    <name type="scientific">Actinomycetospora termitidis</name>
    <dbReference type="NCBI Taxonomy" id="3053470"/>
    <lineage>
        <taxon>Bacteria</taxon>
        <taxon>Bacillati</taxon>
        <taxon>Actinomycetota</taxon>
        <taxon>Actinomycetes</taxon>
        <taxon>Pseudonocardiales</taxon>
        <taxon>Pseudonocardiaceae</taxon>
        <taxon>Actinomycetospora</taxon>
    </lineage>
</organism>
<name>A0ABT7M4R7_9PSEU</name>
<dbReference type="RefSeq" id="WP_286050475.1">
    <property type="nucleotide sequence ID" value="NZ_JASVWF010000001.1"/>
</dbReference>
<proteinExistence type="predicted"/>
<dbReference type="InterPro" id="IPR023393">
    <property type="entry name" value="START-like_dom_sf"/>
</dbReference>
<dbReference type="EMBL" id="JASVWF010000001">
    <property type="protein sequence ID" value="MDL5154438.1"/>
    <property type="molecule type" value="Genomic_DNA"/>
</dbReference>
<dbReference type="InterPro" id="IPR019587">
    <property type="entry name" value="Polyketide_cyclase/dehydratase"/>
</dbReference>
<sequence length="136" mass="15230">MHHATRDIAAPLAEVWAVVEDVERWPEWTPTLRAATLLDPGPLRPGTRVRLDQPRLPTITWTVERVDEGRGFSWVSGGRLALSRGDHRLTATDSGTRVDLTFEQHGIAAVFGALTASMTRRYVETEAESLRRRCEA</sequence>
<evidence type="ECO:0000313" key="2">
    <source>
        <dbReference type="Proteomes" id="UP001231924"/>
    </source>
</evidence>
<protein>
    <submittedName>
        <fullName evidence="1">SRPBCC family protein</fullName>
    </submittedName>
</protein>
<dbReference type="Gene3D" id="3.30.530.20">
    <property type="match status" value="1"/>
</dbReference>
<evidence type="ECO:0000313" key="1">
    <source>
        <dbReference type="EMBL" id="MDL5154438.1"/>
    </source>
</evidence>
<accession>A0ABT7M4R7</accession>
<dbReference type="SUPFAM" id="SSF55961">
    <property type="entry name" value="Bet v1-like"/>
    <property type="match status" value="1"/>
</dbReference>
<gene>
    <name evidence="1" type="ORF">QRT03_00555</name>
</gene>
<dbReference type="Proteomes" id="UP001231924">
    <property type="component" value="Unassembled WGS sequence"/>
</dbReference>
<reference evidence="1 2" key="1">
    <citation type="submission" date="2023-06" db="EMBL/GenBank/DDBJ databases">
        <title>Actinomycetospora Odt1-22.</title>
        <authorList>
            <person name="Supong K."/>
        </authorList>
    </citation>
    <scope>NUCLEOTIDE SEQUENCE [LARGE SCALE GENOMIC DNA]</scope>
    <source>
        <strain evidence="1 2">Odt1-22</strain>
    </source>
</reference>
<dbReference type="Pfam" id="PF10604">
    <property type="entry name" value="Polyketide_cyc2"/>
    <property type="match status" value="1"/>
</dbReference>
<keyword evidence="2" id="KW-1185">Reference proteome</keyword>